<dbReference type="SMART" id="SM00325">
    <property type="entry name" value="RhoGEF"/>
    <property type="match status" value="1"/>
</dbReference>
<dbReference type="SMART" id="SM00233">
    <property type="entry name" value="PH"/>
    <property type="match status" value="1"/>
</dbReference>
<dbReference type="InterPro" id="IPR035899">
    <property type="entry name" value="DBL_dom_sf"/>
</dbReference>
<feature type="region of interest" description="Disordered" evidence="4">
    <location>
        <begin position="1"/>
        <end position="34"/>
    </location>
</feature>
<dbReference type="Gene3D" id="2.30.29.30">
    <property type="entry name" value="Pleckstrin-homology domain (PH domain)/Phosphotyrosine-binding domain (PTB)"/>
    <property type="match status" value="1"/>
</dbReference>
<dbReference type="Gene3D" id="1.20.900.10">
    <property type="entry name" value="Dbl homology (DH) domain"/>
    <property type="match status" value="1"/>
</dbReference>
<dbReference type="CDD" id="cd01221">
    <property type="entry name" value="PH_ephexin"/>
    <property type="match status" value="1"/>
</dbReference>
<dbReference type="PANTHER" id="PTHR12845">
    <property type="entry name" value="GUANINE NUCLEOTIDE EXCHANGE FACTOR"/>
    <property type="match status" value="1"/>
</dbReference>
<accession>A0A674C3I4</accession>
<evidence type="ECO:0000259" key="5">
    <source>
        <dbReference type="PROSITE" id="PS50002"/>
    </source>
</evidence>
<reference evidence="8" key="2">
    <citation type="submission" date="2025-09" db="UniProtKB">
        <authorList>
            <consortium name="Ensembl"/>
        </authorList>
    </citation>
    <scope>IDENTIFICATION</scope>
</reference>
<evidence type="ECO:0000259" key="6">
    <source>
        <dbReference type="PROSITE" id="PS50003"/>
    </source>
</evidence>
<dbReference type="CDD" id="cd11938">
    <property type="entry name" value="SH3_ARHGEF16_26"/>
    <property type="match status" value="1"/>
</dbReference>
<dbReference type="PROSITE" id="PS50003">
    <property type="entry name" value="PH_DOMAIN"/>
    <property type="match status" value="1"/>
</dbReference>
<evidence type="ECO:0000259" key="7">
    <source>
        <dbReference type="PROSITE" id="PS50010"/>
    </source>
</evidence>
<dbReference type="InterPro" id="IPR000219">
    <property type="entry name" value="DH_dom"/>
</dbReference>
<evidence type="ECO:0000313" key="9">
    <source>
        <dbReference type="Proteomes" id="UP000472277"/>
    </source>
</evidence>
<evidence type="ECO:0000256" key="2">
    <source>
        <dbReference type="ARBA" id="ARBA00022658"/>
    </source>
</evidence>
<evidence type="ECO:0000256" key="4">
    <source>
        <dbReference type="SAM" id="MobiDB-lite"/>
    </source>
</evidence>
<dbReference type="Gene3D" id="2.30.30.40">
    <property type="entry name" value="SH3 Domains"/>
    <property type="match status" value="1"/>
</dbReference>
<dbReference type="Pfam" id="PF00621">
    <property type="entry name" value="RhoGEF"/>
    <property type="match status" value="1"/>
</dbReference>
<dbReference type="GeneTree" id="ENSGT01030000234571"/>
<feature type="region of interest" description="Disordered" evidence="4">
    <location>
        <begin position="349"/>
        <end position="389"/>
    </location>
</feature>
<dbReference type="SUPFAM" id="SSF50729">
    <property type="entry name" value="PH domain-like"/>
    <property type="match status" value="1"/>
</dbReference>
<gene>
    <name evidence="8" type="primary">ARHGEF26</name>
</gene>
<dbReference type="InterPro" id="IPR035797">
    <property type="entry name" value="ARHGEF16/ARHGEF26_SH3"/>
</dbReference>
<evidence type="ECO:0000256" key="1">
    <source>
        <dbReference type="ARBA" id="ARBA00022443"/>
    </source>
</evidence>
<dbReference type="PANTHER" id="PTHR12845:SF4">
    <property type="entry name" value="RHO GUANINE NUCLEOTIDE EXCHANGE FACTOR 26"/>
    <property type="match status" value="1"/>
</dbReference>
<evidence type="ECO:0000313" key="8">
    <source>
        <dbReference type="Ensembl" id="ENSSTUP00000078127.1"/>
    </source>
</evidence>
<evidence type="ECO:0000256" key="3">
    <source>
        <dbReference type="PROSITE-ProRule" id="PRU00192"/>
    </source>
</evidence>
<feature type="domain" description="PH" evidence="6">
    <location>
        <begin position="676"/>
        <end position="793"/>
    </location>
</feature>
<dbReference type="InterPro" id="IPR011993">
    <property type="entry name" value="PH-like_dom_sf"/>
</dbReference>
<feature type="region of interest" description="Disordered" evidence="4">
    <location>
        <begin position="311"/>
        <end position="337"/>
    </location>
</feature>
<dbReference type="Proteomes" id="UP000472277">
    <property type="component" value="Chromosome 13"/>
</dbReference>
<dbReference type="CDD" id="cd00160">
    <property type="entry name" value="RhoGEF"/>
    <property type="match status" value="1"/>
</dbReference>
<dbReference type="SMART" id="SM00326">
    <property type="entry name" value="SH3"/>
    <property type="match status" value="1"/>
</dbReference>
<feature type="domain" description="DH" evidence="7">
    <location>
        <begin position="450"/>
        <end position="634"/>
    </location>
</feature>
<dbReference type="AlphaFoldDB" id="A0A674C3I4"/>
<name>A0A674C3I4_SALTR</name>
<dbReference type="Ensembl" id="ENSSTUT00000083203.1">
    <property type="protein sequence ID" value="ENSSTUP00000078127.1"/>
    <property type="gene ID" value="ENSSTUG00000033966.1"/>
</dbReference>
<dbReference type="InterPro" id="IPR001849">
    <property type="entry name" value="PH_domain"/>
</dbReference>
<dbReference type="InterPro" id="IPR047271">
    <property type="entry name" value="Ephexin-like"/>
</dbReference>
<keyword evidence="1 3" id="KW-0728">SH3 domain</keyword>
<reference evidence="8" key="1">
    <citation type="submission" date="2025-08" db="UniProtKB">
        <authorList>
            <consortium name="Ensembl"/>
        </authorList>
    </citation>
    <scope>IDENTIFICATION</scope>
</reference>
<dbReference type="SUPFAM" id="SSF48065">
    <property type="entry name" value="DBL homology domain (DH-domain)"/>
    <property type="match status" value="1"/>
</dbReference>
<proteinExistence type="predicted"/>
<feature type="domain" description="SH3" evidence="5">
    <location>
        <begin position="801"/>
        <end position="862"/>
    </location>
</feature>
<feature type="compositionally biased region" description="Low complexity" evidence="4">
    <location>
        <begin position="194"/>
        <end position="224"/>
    </location>
</feature>
<dbReference type="InterPro" id="IPR001452">
    <property type="entry name" value="SH3_domain"/>
</dbReference>
<dbReference type="GO" id="GO:0005085">
    <property type="term" value="F:guanyl-nucleotide exchange factor activity"/>
    <property type="evidence" value="ECO:0007669"/>
    <property type="project" value="UniProtKB-KW"/>
</dbReference>
<feature type="region of interest" description="Disordered" evidence="4">
    <location>
        <begin position="165"/>
        <end position="250"/>
    </location>
</feature>
<keyword evidence="2" id="KW-0344">Guanine-nucleotide releasing factor</keyword>
<dbReference type="SUPFAM" id="SSF50044">
    <property type="entry name" value="SH3-domain"/>
    <property type="match status" value="1"/>
</dbReference>
<keyword evidence="9" id="KW-1185">Reference proteome</keyword>
<dbReference type="FunFam" id="1.20.900.10:FF:000007">
    <property type="entry name" value="rho guanine nucleotide exchange factor 19"/>
    <property type="match status" value="1"/>
</dbReference>
<protein>
    <submittedName>
        <fullName evidence="8">Rho guanine nucleotide exchange factor 26</fullName>
    </submittedName>
</protein>
<dbReference type="Pfam" id="PF00018">
    <property type="entry name" value="SH3_1"/>
    <property type="match status" value="1"/>
</dbReference>
<dbReference type="InterPro" id="IPR047270">
    <property type="entry name" value="PH_ephexin"/>
</dbReference>
<dbReference type="PROSITE" id="PS50002">
    <property type="entry name" value="SH3"/>
    <property type="match status" value="1"/>
</dbReference>
<dbReference type="InterPro" id="IPR036028">
    <property type="entry name" value="SH3-like_dom_sf"/>
</dbReference>
<sequence>MEGGNEVDLSNNNISPLWKRHSANHTGPSQPKARPLSYQIDRLHMTDFPVEDSKCSFTLSQPAETLVATSGGGTVILKHVLNQPTRRTRVVRSISIGHLAKGRFSLSKFKSEDKFSSLDNKAYHGESVGKIGNKEKVWSDKRPRDALKRLSSPFTLTSHKDQIVFGTSSSLPDPASSNHPSPPATPNNNHHHNQTSPSSYHPLTPSPSHSSTCSISSLTSTSTPSDPPTPRSPSPADMSSPSLSPPPSIVLSTHSAAALKMGTQQLIPKGLASLSKASPAGVQSQGLGGLLGLDPTKRALRALSMVETGTFFSTDGGGEGTDQDESPGSLKRGLRSTSYRRAVVSGVEMEVPSVDPKSHRLSQPSVLKGLQEVKETPTSPGKKNKVGTDEELYQNYQEKALHNDSDEDQSREPKPDDGIVVQYRPIRTSWSQLSVVRHTFTYTHIHTHRHSGAAIFELISSEHSYLHSLEVLIRMFQNSGELSDTMTKTEHHHLFSNITDVCDASKKFFKELEDMHQQNVVIDDISDIVFRHAQSNFDPYITYCSNEVYQQRTLQRLISKSPVFKEVLTRIEGHPDCRNLPMISFLILPMQRVTRLPLLMDVICQKASKGSSQYEACKKALQSVSKVVRKCNEGARTMERTEMMYTINSQLDFKIKPFPLVSSSRWMVKRGELTAFVEENGIFSKRTSRHQVYFFLFNDVLILTRKKSEDSYAVIDYALRDHIWVGPCQAQDINLSPVRTTAGMLTSRHPGASHLFRLRFRSNHSGDKVPMVLGVELMNERARWITALGQSSNDEKNQDRTNAMQVVVTRTYTAKQPDELSLQVADVVLVAQTVEDGWYEGERLRDGERGWFLSECAEPITCQATIERNMQRMDRLQGLETNV</sequence>
<organism evidence="8 9">
    <name type="scientific">Salmo trutta</name>
    <name type="common">Brown trout</name>
    <dbReference type="NCBI Taxonomy" id="8032"/>
    <lineage>
        <taxon>Eukaryota</taxon>
        <taxon>Metazoa</taxon>
        <taxon>Chordata</taxon>
        <taxon>Craniata</taxon>
        <taxon>Vertebrata</taxon>
        <taxon>Euteleostomi</taxon>
        <taxon>Actinopterygii</taxon>
        <taxon>Neopterygii</taxon>
        <taxon>Teleostei</taxon>
        <taxon>Protacanthopterygii</taxon>
        <taxon>Salmoniformes</taxon>
        <taxon>Salmonidae</taxon>
        <taxon>Salmoninae</taxon>
        <taxon>Salmo</taxon>
    </lineage>
</organism>
<dbReference type="PROSITE" id="PS50010">
    <property type="entry name" value="DH_2"/>
    <property type="match status" value="1"/>
</dbReference>